<name>A0A345DPW9_9MOLU</name>
<sequence length="61" mass="7219">MFKTYKYPTSIKIAIKPNFFKKNSNSLTSTQAGINNDPKTIHKIKYELKFFINYFLKNLIL</sequence>
<evidence type="ECO:0000313" key="1">
    <source>
        <dbReference type="EMBL" id="AXF96257.1"/>
    </source>
</evidence>
<evidence type="ECO:0000313" key="2">
    <source>
        <dbReference type="Proteomes" id="UP000253689"/>
    </source>
</evidence>
<dbReference type="KEGG" id="sphh:SDAV_001290"/>
<keyword evidence="2" id="KW-1185">Reference proteome</keyword>
<dbReference type="EMBL" id="CP031088">
    <property type="protein sequence ID" value="AXF96257.1"/>
    <property type="molecule type" value="Genomic_DNA"/>
</dbReference>
<organism evidence="1 2">
    <name type="scientific">Spiroplasma phoeniceum P40</name>
    <dbReference type="NCBI Taxonomy" id="1276259"/>
    <lineage>
        <taxon>Bacteria</taxon>
        <taxon>Bacillati</taxon>
        <taxon>Mycoplasmatota</taxon>
        <taxon>Mollicutes</taxon>
        <taxon>Entomoplasmatales</taxon>
        <taxon>Spiroplasmataceae</taxon>
        <taxon>Spiroplasma</taxon>
    </lineage>
</organism>
<dbReference type="AlphaFoldDB" id="A0A345DPW9"/>
<protein>
    <submittedName>
        <fullName evidence="1">Uncharacterized protein</fullName>
    </submittedName>
</protein>
<proteinExistence type="predicted"/>
<accession>A0A345DPW9</accession>
<gene>
    <name evidence="1" type="ORF">SDAV_001290</name>
</gene>
<reference evidence="2" key="1">
    <citation type="submission" date="2018-07" db="EMBL/GenBank/DDBJ databases">
        <title>Complete Genome Sequence of Spiroplasma phoeniceum.</title>
        <authorList>
            <person name="Davis R.E."/>
            <person name="Shao J.Y."/>
            <person name="Zhao Y."/>
            <person name="Silver A."/>
            <person name="Stump z."/>
            <person name="Gasparich G."/>
        </authorList>
    </citation>
    <scope>NUCLEOTIDE SEQUENCE [LARGE SCALE GENOMIC DNA]</scope>
    <source>
        <strain evidence="2">P40</strain>
    </source>
</reference>
<dbReference type="Proteomes" id="UP000253689">
    <property type="component" value="Chromosome"/>
</dbReference>